<organism evidence="1">
    <name type="scientific">hydrocarbon metagenome</name>
    <dbReference type="NCBI Taxonomy" id="938273"/>
    <lineage>
        <taxon>unclassified sequences</taxon>
        <taxon>metagenomes</taxon>
        <taxon>ecological metagenomes</taxon>
    </lineage>
</organism>
<dbReference type="InterPro" id="IPR014729">
    <property type="entry name" value="Rossmann-like_a/b/a_fold"/>
</dbReference>
<evidence type="ECO:0000313" key="1">
    <source>
        <dbReference type="EMBL" id="KUG03083.1"/>
    </source>
</evidence>
<dbReference type="PANTHER" id="PTHR37825:SF1">
    <property type="entry name" value="TRNA(MET) CYTIDINE ACETATE LIGASE"/>
    <property type="match status" value="1"/>
</dbReference>
<dbReference type="PANTHER" id="PTHR37825">
    <property type="entry name" value="TRNA(MET) CYTIDINE ACETATE LIGASE"/>
    <property type="match status" value="1"/>
</dbReference>
<dbReference type="SUPFAM" id="SSF52374">
    <property type="entry name" value="Nucleotidylyl transferase"/>
    <property type="match status" value="1"/>
</dbReference>
<sequence length="417" mass="46856">MQILGIVAEYNPFHNGHLHLIEEAKKYQHFDAVVGIMSGNFMQRGEPAVCSKWARAEMALRCGMDLVIELPFIYAVRSAYYFARGAIESLSRTGIVSHLGFGSESGNLEQLKQIARVIAFEPADYRSILKEHLALGLSYPAARARALNDYLGHTGLEIEGLLLGPNNILALEYLRVIEEMKLPLHPLTVSRKGRSYHDPSLSTATLASATAIRRALFEHQNFEDIQVNMPQASWEVLRQAIDSGQAPVLPDSLEQAILSRLRTLSIHEIKQLYEVTEGLEYRIYEASQSCGTLAGLRQHIKSRRYSLTRINRILLYSLFGVSSSLVDELDKEGPTYLHILGFSNQGKQILKEINYRSSMRVLNRGKDVKSFYEENKGYPSGYMLELDIKATDIYSLLMPDPAARTAARDYTTSPVTI</sequence>
<evidence type="ECO:0008006" key="2">
    <source>
        <dbReference type="Google" id="ProtNLM"/>
    </source>
</evidence>
<reference evidence="1" key="1">
    <citation type="journal article" date="2015" name="Proc. Natl. Acad. Sci. U.S.A.">
        <title>Networks of energetic and metabolic interactions define dynamics in microbial communities.</title>
        <authorList>
            <person name="Embree M."/>
            <person name="Liu J.K."/>
            <person name="Al-Bassam M.M."/>
            <person name="Zengler K."/>
        </authorList>
    </citation>
    <scope>NUCLEOTIDE SEQUENCE</scope>
</reference>
<proteinExistence type="inferred from homology"/>
<dbReference type="NCBIfam" id="NF010191">
    <property type="entry name" value="PRK13670.1"/>
    <property type="match status" value="1"/>
</dbReference>
<comment type="caution">
    <text evidence="1">The sequence shown here is derived from an EMBL/GenBank/DDBJ whole genome shotgun (WGS) entry which is preliminary data.</text>
</comment>
<accession>A0A0W8E3C5</accession>
<name>A0A0W8E3C5_9ZZZZ</name>
<dbReference type="HAMAP" id="MF_01539">
    <property type="entry name" value="TmcAL"/>
    <property type="match status" value="1"/>
</dbReference>
<protein>
    <recommendedName>
        <fullName evidence="2">tRNA(Met) cytidine acetate ligase</fullName>
    </recommendedName>
</protein>
<dbReference type="Pfam" id="PF05636">
    <property type="entry name" value="HIGH_NTase1"/>
    <property type="match status" value="1"/>
</dbReference>
<dbReference type="AlphaFoldDB" id="A0A0W8E3C5"/>
<dbReference type="EMBL" id="LNQE01001895">
    <property type="protein sequence ID" value="KUG03083.1"/>
    <property type="molecule type" value="Genomic_DNA"/>
</dbReference>
<dbReference type="Gene3D" id="3.40.50.620">
    <property type="entry name" value="HUPs"/>
    <property type="match status" value="1"/>
</dbReference>
<dbReference type="InterPro" id="IPR008513">
    <property type="entry name" value="tRNA(Met)_cyd_acetate_ligase"/>
</dbReference>
<gene>
    <name evidence="1" type="ORF">ASZ90_019544</name>
</gene>